<feature type="transmembrane region" description="Helical" evidence="7">
    <location>
        <begin position="230"/>
        <end position="255"/>
    </location>
</feature>
<feature type="transmembrane region" description="Helical" evidence="7">
    <location>
        <begin position="374"/>
        <end position="395"/>
    </location>
</feature>
<feature type="transmembrane region" description="Helical" evidence="7">
    <location>
        <begin position="89"/>
        <end position="108"/>
    </location>
</feature>
<proteinExistence type="inferred from homology"/>
<keyword evidence="5 7" id="KW-1133">Transmembrane helix</keyword>
<dbReference type="PANTHER" id="PTHR43044:SF2">
    <property type="entry name" value="POLYSULPHIDE REDUCTASE NRFD"/>
    <property type="match status" value="1"/>
</dbReference>
<keyword evidence="3" id="KW-1003">Cell membrane</keyword>
<evidence type="ECO:0000256" key="7">
    <source>
        <dbReference type="SAM" id="Phobius"/>
    </source>
</evidence>
<feature type="transmembrane region" description="Helical" evidence="7">
    <location>
        <begin position="415"/>
        <end position="437"/>
    </location>
</feature>
<comment type="similarity">
    <text evidence="2">Belongs to the NrfD family.</text>
</comment>
<evidence type="ECO:0000256" key="3">
    <source>
        <dbReference type="ARBA" id="ARBA00022475"/>
    </source>
</evidence>
<protein>
    <submittedName>
        <fullName evidence="8">Polysulfide reductase NrfD</fullName>
    </submittedName>
</protein>
<dbReference type="RefSeq" id="WP_337108717.1">
    <property type="nucleotide sequence ID" value="NZ_JAPYKS010000026.1"/>
</dbReference>
<feature type="transmembrane region" description="Helical" evidence="7">
    <location>
        <begin position="308"/>
        <end position="329"/>
    </location>
</feature>
<comment type="subcellular location">
    <subcellularLocation>
        <location evidence="1">Cell membrane</location>
        <topology evidence="1">Multi-pass membrane protein</topology>
    </subcellularLocation>
</comment>
<evidence type="ECO:0000256" key="5">
    <source>
        <dbReference type="ARBA" id="ARBA00022989"/>
    </source>
</evidence>
<organism evidence="8 9">
    <name type="scientific">Mesorhizobium salmacidum</name>
    <dbReference type="NCBI Taxonomy" id="3015171"/>
    <lineage>
        <taxon>Bacteria</taxon>
        <taxon>Pseudomonadati</taxon>
        <taxon>Pseudomonadota</taxon>
        <taxon>Alphaproteobacteria</taxon>
        <taxon>Hyphomicrobiales</taxon>
        <taxon>Phyllobacteriaceae</taxon>
        <taxon>Mesorhizobium</taxon>
    </lineage>
</organism>
<dbReference type="EMBL" id="JAPYKS010000026">
    <property type="protein sequence ID" value="MEI9412304.1"/>
    <property type="molecule type" value="Genomic_DNA"/>
</dbReference>
<dbReference type="InterPro" id="IPR005614">
    <property type="entry name" value="NrfD-like"/>
</dbReference>
<sequence>MAEAVAVRAGKAQPQAPVLRGSHDFPEISGRISAIVLQGKLPRFFWAAFFVCFAFVLLFLYSITYLISVGVGAYGVNIPVVWGTMISSFVWWIGIGHAGTLISAVLLLLRQPWRASINRFAEAMTLFAVAMAGLYPILHLGRPWFFYWLLPLPNTHMHWPQWRSPLVWDFAAISAYASVSLLFWYMGLLPDLGVLRDRARSRAGQLFYGILALGWRGSAYHWARYRTVYFLMAALAAPLVVSVHSIVALDFTYAITPGYHSTIFPPYFVAGALLSGFAMVLTIAIPLRWAFAVEDLITLRHMENAAKLMIAAGMIVIYGYASEAFFAWYSGQPYERAMMAQRAVGPYAPLFWIMLFCNCIVLQLLWLRRVRLNMPVLFSIALVINIGMWLERYVIVVTGPSRDYLPSSWGEQSLTWLDFGILFGSIGTFFALVFLFIRILPAITIFEVEELVEEKSGAA</sequence>
<name>A0ABU8L2V1_9HYPH</name>
<feature type="transmembrane region" description="Helical" evidence="7">
    <location>
        <begin position="120"/>
        <end position="138"/>
    </location>
</feature>
<accession>A0ABU8L2V1</accession>
<evidence type="ECO:0000256" key="6">
    <source>
        <dbReference type="ARBA" id="ARBA00023136"/>
    </source>
</evidence>
<feature type="transmembrane region" description="Helical" evidence="7">
    <location>
        <begin position="166"/>
        <end position="186"/>
    </location>
</feature>
<feature type="transmembrane region" description="Helical" evidence="7">
    <location>
        <begin position="349"/>
        <end position="367"/>
    </location>
</feature>
<dbReference type="Proteomes" id="UP001387293">
    <property type="component" value="Unassembled WGS sequence"/>
</dbReference>
<dbReference type="PANTHER" id="PTHR43044">
    <property type="match status" value="1"/>
</dbReference>
<keyword evidence="4 7" id="KW-0812">Transmembrane</keyword>
<feature type="transmembrane region" description="Helical" evidence="7">
    <location>
        <begin position="44"/>
        <end position="69"/>
    </location>
</feature>
<evidence type="ECO:0000256" key="4">
    <source>
        <dbReference type="ARBA" id="ARBA00022692"/>
    </source>
</evidence>
<feature type="transmembrane region" description="Helical" evidence="7">
    <location>
        <begin position="267"/>
        <end position="287"/>
    </location>
</feature>
<evidence type="ECO:0000256" key="1">
    <source>
        <dbReference type="ARBA" id="ARBA00004651"/>
    </source>
</evidence>
<evidence type="ECO:0000313" key="8">
    <source>
        <dbReference type="EMBL" id="MEI9412304.1"/>
    </source>
</evidence>
<reference evidence="8 9" key="1">
    <citation type="submission" date="2022-12" db="EMBL/GenBank/DDBJ databases">
        <authorList>
            <person name="Muema E."/>
        </authorList>
    </citation>
    <scope>NUCLEOTIDE SEQUENCE [LARGE SCALE GENOMIC DNA]</scope>
    <source>
        <strain evidence="9">1326</strain>
    </source>
</reference>
<evidence type="ECO:0000256" key="2">
    <source>
        <dbReference type="ARBA" id="ARBA00008929"/>
    </source>
</evidence>
<keyword evidence="6 7" id="KW-0472">Membrane</keyword>
<dbReference type="Pfam" id="PF03916">
    <property type="entry name" value="NrfD"/>
    <property type="match status" value="1"/>
</dbReference>
<gene>
    <name evidence="8" type="primary">nrfD</name>
    <name evidence="8" type="ORF">O7A60_26640</name>
</gene>
<keyword evidence="9" id="KW-1185">Reference proteome</keyword>
<evidence type="ECO:0000313" key="9">
    <source>
        <dbReference type="Proteomes" id="UP001387293"/>
    </source>
</evidence>
<comment type="caution">
    <text evidence="8">The sequence shown here is derived from an EMBL/GenBank/DDBJ whole genome shotgun (WGS) entry which is preliminary data.</text>
</comment>